<dbReference type="eggNOG" id="ENOG502SE0K">
    <property type="taxonomic scope" value="Eukaryota"/>
</dbReference>
<dbReference type="OrthoDB" id="543868at2759"/>
<keyword evidence="2" id="KW-1185">Reference proteome</keyword>
<dbReference type="GO" id="GO:0009535">
    <property type="term" value="C:chloroplast thylakoid membrane"/>
    <property type="evidence" value="ECO:0007669"/>
    <property type="project" value="TreeGrafter"/>
</dbReference>
<dbReference type="PANTHER" id="PTHR37752">
    <property type="entry name" value="OS02G0610700 PROTEIN"/>
    <property type="match status" value="1"/>
</dbReference>
<name>C1N4N4_MICPC</name>
<protein>
    <submittedName>
        <fullName evidence="1">Predicted protein</fullName>
    </submittedName>
</protein>
<dbReference type="SUPFAM" id="SSF103511">
    <property type="entry name" value="Chlorophyll a-b binding protein"/>
    <property type="match status" value="2"/>
</dbReference>
<reference evidence="1 2" key="1">
    <citation type="journal article" date="2009" name="Science">
        <title>Green evolution and dynamic adaptations revealed by genomes of the marine picoeukaryotes Micromonas.</title>
        <authorList>
            <person name="Worden A.Z."/>
            <person name="Lee J.H."/>
            <person name="Mock T."/>
            <person name="Rouze P."/>
            <person name="Simmons M.P."/>
            <person name="Aerts A.L."/>
            <person name="Allen A.E."/>
            <person name="Cuvelier M.L."/>
            <person name="Derelle E."/>
            <person name="Everett M.V."/>
            <person name="Foulon E."/>
            <person name="Grimwood J."/>
            <person name="Gundlach H."/>
            <person name="Henrissat B."/>
            <person name="Napoli C."/>
            <person name="McDonald S.M."/>
            <person name="Parker M.S."/>
            <person name="Rombauts S."/>
            <person name="Salamov A."/>
            <person name="Von Dassow P."/>
            <person name="Badger J.H."/>
            <person name="Coutinho P.M."/>
            <person name="Demir E."/>
            <person name="Dubchak I."/>
            <person name="Gentemann C."/>
            <person name="Eikrem W."/>
            <person name="Gready J.E."/>
            <person name="John U."/>
            <person name="Lanier W."/>
            <person name="Lindquist E.A."/>
            <person name="Lucas S."/>
            <person name="Mayer K.F."/>
            <person name="Moreau H."/>
            <person name="Not F."/>
            <person name="Otillar R."/>
            <person name="Panaud O."/>
            <person name="Pangilinan J."/>
            <person name="Paulsen I."/>
            <person name="Piegu B."/>
            <person name="Poliakov A."/>
            <person name="Robbens S."/>
            <person name="Schmutz J."/>
            <person name="Toulza E."/>
            <person name="Wyss T."/>
            <person name="Zelensky A."/>
            <person name="Zhou K."/>
            <person name="Armbrust E.V."/>
            <person name="Bhattacharya D."/>
            <person name="Goodenough U.W."/>
            <person name="Van de Peer Y."/>
            <person name="Grigoriev I.V."/>
        </authorList>
    </citation>
    <scope>NUCLEOTIDE SEQUENCE [LARGE SCALE GENOMIC DNA]</scope>
    <source>
        <strain evidence="1 2">CCMP1545</strain>
    </source>
</reference>
<dbReference type="AlphaFoldDB" id="C1N4N4"/>
<organism evidence="2">
    <name type="scientific">Micromonas pusilla (strain CCMP1545)</name>
    <name type="common">Picoplanktonic green alga</name>
    <dbReference type="NCBI Taxonomy" id="564608"/>
    <lineage>
        <taxon>Eukaryota</taxon>
        <taxon>Viridiplantae</taxon>
        <taxon>Chlorophyta</taxon>
        <taxon>Mamiellophyceae</taxon>
        <taxon>Mamiellales</taxon>
        <taxon>Mamiellaceae</taxon>
        <taxon>Micromonas</taxon>
    </lineage>
</organism>
<dbReference type="Proteomes" id="UP000001876">
    <property type="component" value="Unassembled WGS sequence"/>
</dbReference>
<dbReference type="GeneID" id="9688469"/>
<evidence type="ECO:0000313" key="2">
    <source>
        <dbReference type="Proteomes" id="UP000001876"/>
    </source>
</evidence>
<evidence type="ECO:0000313" key="1">
    <source>
        <dbReference type="EMBL" id="EEH52968.1"/>
    </source>
</evidence>
<gene>
    <name evidence="1" type="ORF">MICPUCDRAFT_52624</name>
</gene>
<dbReference type="RefSeq" id="XP_003063029.1">
    <property type="nucleotide sequence ID" value="XM_003062983.1"/>
</dbReference>
<dbReference type="STRING" id="564608.C1N4N4"/>
<sequence>MTTHTLSALSPTTTVSFAAKKTTTTRGVRGVSRRVASRGVVVVRARAVEEPPALNAVERSARSMGLDTSEGVFGFTPFAELWTGRLAMMGFTVGLAEELWTGDGILAQIGIACPNPIATSILTLGLVGGTVAGAAKTLKSAQDGTMTMRTFKRWCDLLGADQDEAARALSVDIKKMERNGFLAPDDLAAIAEARRSNPADAVLSMDGKAEAMAAAAAMKIAAAEAGEAAEASMMERDLAVGMPPMEIGAGVDAEMRYALDVEMNNGRWAMLGFALAVFLEASTGNGIMGQLIGYAKALGVLGPDSGF</sequence>
<accession>C1N4N4</accession>
<dbReference type="KEGG" id="mpp:MICPUCDRAFT_52624"/>
<dbReference type="OMA" id="IITYLKW"/>
<dbReference type="Gene3D" id="1.10.3460.10">
    <property type="entry name" value="Chlorophyll a/b binding protein domain"/>
    <property type="match status" value="2"/>
</dbReference>
<dbReference type="PANTHER" id="PTHR37752:SF1">
    <property type="entry name" value="OS02G0610700 PROTEIN"/>
    <property type="match status" value="1"/>
</dbReference>
<proteinExistence type="predicted"/>
<dbReference type="InterPro" id="IPR053091">
    <property type="entry name" value="PSII_Assembly/Photoprotect-Rel"/>
</dbReference>
<dbReference type="EMBL" id="GG663747">
    <property type="protein sequence ID" value="EEH52968.1"/>
    <property type="molecule type" value="Genomic_DNA"/>
</dbReference>